<dbReference type="PANTHER" id="PTHR41786">
    <property type="entry name" value="MOTILITY ACCESSORY FACTOR MAF"/>
    <property type="match status" value="1"/>
</dbReference>
<gene>
    <name evidence="2" type="ORF">R6U77_01585</name>
</gene>
<name>A0ABZ0RZI3_9BACI</name>
<evidence type="ECO:0000313" key="2">
    <source>
        <dbReference type="EMBL" id="WPK12409.1"/>
    </source>
</evidence>
<dbReference type="PANTHER" id="PTHR41786:SF1">
    <property type="entry name" value="6-HYDROXYMETHYLPTERIN DIPHOSPHOKINASE MPTE-LIKE DOMAIN-CONTAINING PROTEIN"/>
    <property type="match status" value="1"/>
</dbReference>
<reference evidence="2 3" key="1">
    <citation type="submission" date="2023-09" db="EMBL/GenBank/DDBJ databases">
        <authorList>
            <person name="Page C.A."/>
            <person name="Perez-Diaz I.M."/>
        </authorList>
    </citation>
    <scope>NUCLEOTIDE SEQUENCE [LARGE SCALE GENOMIC DNA]</scope>
    <source>
        <strain evidence="2 3">Ll15</strain>
    </source>
</reference>
<sequence length="573" mass="65778">MSEYKIEYIQAKANIDTVMVDGYLLHSKYNPLQEAKMFAEREINQGYVHILFGYGLGYIANELIKLLDGKEKLIIIDPLFDILDNPTVDSAEFIVINSIDELEIKKYLLATLENYERKIKVICSPNYDKILQSEYLVLLKIIKDIQNTNIVNENTIRLFSNFWQENYIKNLLFMSEDASLKALQNAYTLPIVIASGGPSLTKQLPKLKAFSSKCIIIAAGSTINSLLAADIEPDFIVTIDGSDENYVHFKDLHIKSAKLIYSVGSYYKIQENFKGERVAFVPMKEERLQKYIKNKFSTEIPIIFGGGSVANFALHIATLITSGPIAFIGQDLAYTNNEFYAKNNKNLQIIKEDVLNKREFIETEGYYGEKVFTTYEYLPMKESFEAFIRARISNNEIYNCTEGGVKISGMNQIPFDEFCLNNSRTLDKSEKNIIINKNNLIGLSMLINVMGKELRMYKEMKADIKIAIKEVESTKKTAAFSPKNLNTLEKVDKKLKRNFEKVILERIADPLIIDVMRNFMPSENETKLEAYERVYKQNLAIYTGLLYVIHQTEAYIEEILEMAKAQMERKENI</sequence>
<dbReference type="Proteomes" id="UP001322664">
    <property type="component" value="Chromosome"/>
</dbReference>
<evidence type="ECO:0000259" key="1">
    <source>
        <dbReference type="Pfam" id="PF01973"/>
    </source>
</evidence>
<dbReference type="InterPro" id="IPR002826">
    <property type="entry name" value="MptE-like"/>
</dbReference>
<feature type="domain" description="6-hydroxymethylpterin diphosphokinase MptE-like" evidence="1">
    <location>
        <begin position="165"/>
        <end position="336"/>
    </location>
</feature>
<accession>A0ABZ0RZI3</accession>
<dbReference type="RefSeq" id="WP_319837158.1">
    <property type="nucleotide sequence ID" value="NZ_CP137624.1"/>
</dbReference>
<evidence type="ECO:0000313" key="3">
    <source>
        <dbReference type="Proteomes" id="UP001322664"/>
    </source>
</evidence>
<protein>
    <submittedName>
        <fullName evidence="2">6-hydroxymethylpterin diphosphokinase MptE-like protein</fullName>
    </submittedName>
</protein>
<proteinExistence type="predicted"/>
<dbReference type="Pfam" id="PF01973">
    <property type="entry name" value="MptE-like"/>
    <property type="match status" value="1"/>
</dbReference>
<dbReference type="EMBL" id="CP137624">
    <property type="protein sequence ID" value="WPK12409.1"/>
    <property type="molecule type" value="Genomic_DNA"/>
</dbReference>
<organism evidence="2 3">
    <name type="scientific">Lysinibacillus louembei</name>
    <dbReference type="NCBI Taxonomy" id="1470088"/>
    <lineage>
        <taxon>Bacteria</taxon>
        <taxon>Bacillati</taxon>
        <taxon>Bacillota</taxon>
        <taxon>Bacilli</taxon>
        <taxon>Bacillales</taxon>
        <taxon>Bacillaceae</taxon>
        <taxon>Lysinibacillus</taxon>
    </lineage>
</organism>
<keyword evidence="3" id="KW-1185">Reference proteome</keyword>